<evidence type="ECO:0000256" key="9">
    <source>
        <dbReference type="SAM" id="SignalP"/>
    </source>
</evidence>
<dbReference type="RefSeq" id="WP_191162746.1">
    <property type="nucleotide sequence ID" value="NZ_JACWMX010000003.1"/>
</dbReference>
<dbReference type="InterPro" id="IPR039426">
    <property type="entry name" value="TonB-dep_rcpt-like"/>
</dbReference>
<comment type="similarity">
    <text evidence="7">Belongs to the TonB-dependent receptor family.</text>
</comment>
<keyword evidence="3 7" id="KW-1134">Transmembrane beta strand</keyword>
<feature type="domain" description="Outer membrane protein beta-barrel" evidence="10">
    <location>
        <begin position="381"/>
        <end position="783"/>
    </location>
</feature>
<evidence type="ECO:0000256" key="5">
    <source>
        <dbReference type="ARBA" id="ARBA00023136"/>
    </source>
</evidence>
<evidence type="ECO:0000256" key="3">
    <source>
        <dbReference type="ARBA" id="ARBA00022452"/>
    </source>
</evidence>
<evidence type="ECO:0000259" key="10">
    <source>
        <dbReference type="Pfam" id="PF14905"/>
    </source>
</evidence>
<gene>
    <name evidence="11" type="ORF">IDJ76_08480</name>
</gene>
<accession>A0A926S1S8</accession>
<dbReference type="Proteomes" id="UP000619078">
    <property type="component" value="Unassembled WGS sequence"/>
</dbReference>
<evidence type="ECO:0000256" key="8">
    <source>
        <dbReference type="SAM" id="MobiDB-lite"/>
    </source>
</evidence>
<comment type="caution">
    <text evidence="11">The sequence shown here is derived from an EMBL/GenBank/DDBJ whole genome shotgun (WGS) entry which is preliminary data.</text>
</comment>
<feature type="chain" id="PRO_5037012849" evidence="9">
    <location>
        <begin position="23"/>
        <end position="811"/>
    </location>
</feature>
<evidence type="ECO:0000256" key="4">
    <source>
        <dbReference type="ARBA" id="ARBA00022692"/>
    </source>
</evidence>
<comment type="subcellular location">
    <subcellularLocation>
        <location evidence="1 7">Cell outer membrane</location>
        <topology evidence="1 7">Multi-pass membrane protein</topology>
    </subcellularLocation>
</comment>
<dbReference type="Gene3D" id="2.60.40.1120">
    <property type="entry name" value="Carboxypeptidase-like, regulatory domain"/>
    <property type="match status" value="1"/>
</dbReference>
<keyword evidence="9" id="KW-0732">Signal</keyword>
<dbReference type="PROSITE" id="PS51257">
    <property type="entry name" value="PROKAR_LIPOPROTEIN"/>
    <property type="match status" value="1"/>
</dbReference>
<evidence type="ECO:0000256" key="2">
    <source>
        <dbReference type="ARBA" id="ARBA00022448"/>
    </source>
</evidence>
<evidence type="ECO:0000313" key="11">
    <source>
        <dbReference type="EMBL" id="MBD1393132.1"/>
    </source>
</evidence>
<keyword evidence="2 7" id="KW-0813">Transport</keyword>
<proteinExistence type="inferred from homology"/>
<organism evidence="11 12">
    <name type="scientific">Mucilaginibacter glaciei</name>
    <dbReference type="NCBI Taxonomy" id="2772109"/>
    <lineage>
        <taxon>Bacteria</taxon>
        <taxon>Pseudomonadati</taxon>
        <taxon>Bacteroidota</taxon>
        <taxon>Sphingobacteriia</taxon>
        <taxon>Sphingobacteriales</taxon>
        <taxon>Sphingobacteriaceae</taxon>
        <taxon>Mucilaginibacter</taxon>
    </lineage>
</organism>
<dbReference type="InterPro" id="IPR036942">
    <property type="entry name" value="Beta-barrel_TonB_sf"/>
</dbReference>
<protein>
    <submittedName>
        <fullName evidence="11">TonB-dependent receptor</fullName>
    </submittedName>
</protein>
<reference evidence="11" key="1">
    <citation type="submission" date="2020-09" db="EMBL/GenBank/DDBJ databases">
        <title>Novel species of Mucilaginibacter isolated from a glacier on the Tibetan Plateau.</title>
        <authorList>
            <person name="Liu Q."/>
            <person name="Xin Y.-H."/>
        </authorList>
    </citation>
    <scope>NUCLEOTIDE SEQUENCE</scope>
    <source>
        <strain evidence="11">ZB1P21</strain>
    </source>
</reference>
<keyword evidence="12" id="KW-1185">Reference proteome</keyword>
<evidence type="ECO:0000256" key="7">
    <source>
        <dbReference type="PROSITE-ProRule" id="PRU01360"/>
    </source>
</evidence>
<dbReference type="Gene3D" id="2.40.170.20">
    <property type="entry name" value="TonB-dependent receptor, beta-barrel domain"/>
    <property type="match status" value="1"/>
</dbReference>
<dbReference type="Pfam" id="PF13620">
    <property type="entry name" value="CarboxypepD_reg"/>
    <property type="match status" value="1"/>
</dbReference>
<feature type="region of interest" description="Disordered" evidence="8">
    <location>
        <begin position="791"/>
        <end position="811"/>
    </location>
</feature>
<keyword evidence="6 7" id="KW-0998">Cell outer membrane</keyword>
<dbReference type="AlphaFoldDB" id="A0A926S1S8"/>
<dbReference type="Gene3D" id="2.170.130.10">
    <property type="entry name" value="TonB-dependent receptor, plug domain"/>
    <property type="match status" value="1"/>
</dbReference>
<dbReference type="EMBL" id="JACWMX010000003">
    <property type="protein sequence ID" value="MBD1393132.1"/>
    <property type="molecule type" value="Genomic_DNA"/>
</dbReference>
<evidence type="ECO:0000313" key="12">
    <source>
        <dbReference type="Proteomes" id="UP000619078"/>
    </source>
</evidence>
<keyword evidence="4 7" id="KW-0812">Transmembrane</keyword>
<dbReference type="InterPro" id="IPR041700">
    <property type="entry name" value="OMP_b-brl_3"/>
</dbReference>
<dbReference type="PROSITE" id="PS52016">
    <property type="entry name" value="TONB_DEPENDENT_REC_3"/>
    <property type="match status" value="1"/>
</dbReference>
<dbReference type="SUPFAM" id="SSF56935">
    <property type="entry name" value="Porins"/>
    <property type="match status" value="1"/>
</dbReference>
<keyword evidence="5 7" id="KW-0472">Membrane</keyword>
<dbReference type="GO" id="GO:0009279">
    <property type="term" value="C:cell outer membrane"/>
    <property type="evidence" value="ECO:0007669"/>
    <property type="project" value="UniProtKB-SubCell"/>
</dbReference>
<sequence length="811" mass="90461">MRVKSGCYLIAFIACFYSFSYAQTKPPVIRGYVFLQNKTAAEAATVILLNQQDSSVVSSALVNVAGAFILQNIKPGNYLVLVTRLGYQRALSENFQLTAGRDITVPRMILMPANTELKAVSIFAKTPFVETRPGKIIINPQASITADGKSALEILRQSPGVKVDNNDNVSISGKQAALILIDGKTTNLSTSDLATLLRSTQGSTIERIELIRAGSARYDAAAGGIINIIIKKGKNTGTNGTYTATAGYGRYYKANTGILFNSRNSNVNIFGNYNLESRKSFRDIYTDRNITSIGGLSNYNSTYTNTQQYLSHTFKVGADYYISPNHIIGVVVNGAVTNVDFAKDNTLKITNNGNLDSVIKASSTIARALNNINYNLNYSGKLNNKGDNISANLTYTPVNRHNDEYIANNFFNSAGSSYRNPLLLQNLSPSNRNNWTALLDYAKSMSKTGKLEAGLKYSTTHSNNDFVFGPKVGNTYVSDPNFSNQYIYTEKVSAGYLNYRNSFGRYDLETGIRGEYTSSLGNSIINNEVTSRKYFNLFPSVLLNYRANEKNQFNIGFSRGILRPEYEKLNPFFQFLDLYSYQAGNPYLKPSYTNAISIGHIYDEKISTSIYADFNTDQILPYYIQNNTNKIAVLTNVNLGTSNVFGLTLNIPVRFFNWWNSSYSINASYQHYKSYPLYGNLNQQTGDMVATTTQNFMLNKFLSADIFGSYETANAYGVNQFKPQYFINAGLKARLPGNRSSLSLNVSDIFNTYRDRYATHFQGLDLTQTDKSESRIFRLSFSYRFGKNTVKDAPSRKTGNEAEQNRMRRGI</sequence>
<name>A0A926S1S8_9SPHI</name>
<dbReference type="Pfam" id="PF14905">
    <property type="entry name" value="OMP_b-brl_3"/>
    <property type="match status" value="1"/>
</dbReference>
<keyword evidence="11" id="KW-0675">Receptor</keyword>
<dbReference type="SUPFAM" id="SSF49478">
    <property type="entry name" value="Cna protein B-type domain"/>
    <property type="match status" value="1"/>
</dbReference>
<evidence type="ECO:0000256" key="1">
    <source>
        <dbReference type="ARBA" id="ARBA00004571"/>
    </source>
</evidence>
<dbReference type="InterPro" id="IPR037066">
    <property type="entry name" value="Plug_dom_sf"/>
</dbReference>
<feature type="signal peptide" evidence="9">
    <location>
        <begin position="1"/>
        <end position="22"/>
    </location>
</feature>
<evidence type="ECO:0000256" key="6">
    <source>
        <dbReference type="ARBA" id="ARBA00023237"/>
    </source>
</evidence>